<dbReference type="Proteomes" id="UP000004892">
    <property type="component" value="Unassembled WGS sequence"/>
</dbReference>
<dbReference type="GeneID" id="98068186"/>
<accession>H1DE56</accession>
<dbReference type="AlphaFoldDB" id="H1DE56"/>
<evidence type="ECO:0000313" key="2">
    <source>
        <dbReference type="Proteomes" id="UP000004892"/>
    </source>
</evidence>
<keyword evidence="2" id="KW-1185">Reference proteome</keyword>
<reference evidence="1 2" key="1">
    <citation type="submission" date="2012-01" db="EMBL/GenBank/DDBJ databases">
        <title>The Genome Sequence of Odoribacter laneus YIT 12061.</title>
        <authorList>
            <consortium name="The Broad Institute Genome Sequencing Platform"/>
            <person name="Earl A."/>
            <person name="Ward D."/>
            <person name="Feldgarden M."/>
            <person name="Gevers D."/>
            <person name="Morotomi M."/>
            <person name="Young S.K."/>
            <person name="Zeng Q."/>
            <person name="Gargeya S."/>
            <person name="Fitzgerald M."/>
            <person name="Haas B."/>
            <person name="Abouelleil A."/>
            <person name="Alvarado L."/>
            <person name="Arachchi H.M."/>
            <person name="Berlin A."/>
            <person name="Chapman S.B."/>
            <person name="Gearin G."/>
            <person name="Goldberg J."/>
            <person name="Griggs A."/>
            <person name="Gujja S."/>
            <person name="Hansen M."/>
            <person name="Heiman D."/>
            <person name="Howarth C."/>
            <person name="Larimer J."/>
            <person name="Lui A."/>
            <person name="MacDonald P.J.P."/>
            <person name="McCowen C."/>
            <person name="Montmayeur A."/>
            <person name="Murphy C."/>
            <person name="Neiman D."/>
            <person name="Pearson M."/>
            <person name="Priest M."/>
            <person name="Roberts A."/>
            <person name="Saif S."/>
            <person name="Shea T."/>
            <person name="Sisk P."/>
            <person name="Stolte C."/>
            <person name="Sykes S."/>
            <person name="Wortman J."/>
            <person name="Nusbaum C."/>
            <person name="Birren B."/>
        </authorList>
    </citation>
    <scope>NUCLEOTIDE SEQUENCE [LARGE SCALE GENOMIC DNA]</scope>
    <source>
        <strain evidence="1 2">YIT 12061</strain>
    </source>
</reference>
<comment type="caution">
    <text evidence="1">The sequence shown here is derived from an EMBL/GenBank/DDBJ whole genome shotgun (WGS) entry which is preliminary data.</text>
</comment>
<dbReference type="RefSeq" id="WP_009135696.1">
    <property type="nucleotide sequence ID" value="NZ_JH594596.1"/>
</dbReference>
<sequence length="200" mass="23687">MITMTIIPSSIDFPENEVSYYNDYESHITIEWIDRNIGTIRVKDSISFELIADSTEEFEYPLKTWTRVTNSDSYKNTITRFTVNGKAPKIIDSSEYREQDCICQEQKIKLKGFTKYEICYERVKEYNIKDDYYIGFRAKYIVNKLRVCLNHPDDINAIFTCRGTQLDFDTIVNDKGRIEKKYRSIILPRQGYVFVLQQNN</sequence>
<dbReference type="EMBL" id="ADMC01000005">
    <property type="protein sequence ID" value="EHP50853.1"/>
    <property type="molecule type" value="Genomic_DNA"/>
</dbReference>
<evidence type="ECO:0000313" key="1">
    <source>
        <dbReference type="EMBL" id="EHP50853.1"/>
    </source>
</evidence>
<organism evidence="1 2">
    <name type="scientific">Odoribacter laneus YIT 12061</name>
    <dbReference type="NCBI Taxonomy" id="742817"/>
    <lineage>
        <taxon>Bacteria</taxon>
        <taxon>Pseudomonadati</taxon>
        <taxon>Bacteroidota</taxon>
        <taxon>Bacteroidia</taxon>
        <taxon>Bacteroidales</taxon>
        <taxon>Odoribacteraceae</taxon>
        <taxon>Odoribacter</taxon>
    </lineage>
</organism>
<proteinExistence type="predicted"/>
<name>H1DE56_9BACT</name>
<dbReference type="PATRIC" id="fig|742817.3.peg.575"/>
<protein>
    <submittedName>
        <fullName evidence="1">Uncharacterized protein</fullName>
    </submittedName>
</protein>
<dbReference type="HOGENOM" id="CLU_1365046_0_0_10"/>
<gene>
    <name evidence="1" type="ORF">HMPREF9449_00542</name>
</gene>